<keyword evidence="4" id="KW-1185">Reference proteome</keyword>
<dbReference type="PANTHER" id="PTHR48050:SF13">
    <property type="entry name" value="STEROL 3-BETA-GLUCOSYLTRANSFERASE UGT80A2"/>
    <property type="match status" value="1"/>
</dbReference>
<dbReference type="InterPro" id="IPR050426">
    <property type="entry name" value="Glycosyltransferase_28"/>
</dbReference>
<accession>A0A6N9YSX1</accession>
<reference evidence="3 4" key="1">
    <citation type="submission" date="2020-02" db="EMBL/GenBank/DDBJ databases">
        <authorList>
            <person name="Li X.-J."/>
            <person name="Feng X.-M."/>
        </authorList>
    </citation>
    <scope>NUCLEOTIDE SEQUENCE [LARGE SCALE GENOMIC DNA]</scope>
    <source>
        <strain evidence="3 4">CGMCC 4.7225</strain>
    </source>
</reference>
<dbReference type="Proteomes" id="UP000469185">
    <property type="component" value="Unassembled WGS sequence"/>
</dbReference>
<evidence type="ECO:0000313" key="4">
    <source>
        <dbReference type="Proteomes" id="UP000469185"/>
    </source>
</evidence>
<dbReference type="Pfam" id="PF03033">
    <property type="entry name" value="Glyco_transf_28"/>
    <property type="match status" value="1"/>
</dbReference>
<name>A0A6N9YSX1_9ACTN</name>
<gene>
    <name evidence="3" type="ORF">G1H11_21755</name>
</gene>
<dbReference type="AlphaFoldDB" id="A0A6N9YSX1"/>
<dbReference type="Gene3D" id="3.40.50.2000">
    <property type="entry name" value="Glycogen Phosphorylase B"/>
    <property type="match status" value="2"/>
</dbReference>
<dbReference type="FunFam" id="3.40.50.2000:FF:000009">
    <property type="entry name" value="Sterol 3-beta-glucosyltransferase UGT80A2"/>
    <property type="match status" value="1"/>
</dbReference>
<proteinExistence type="predicted"/>
<dbReference type="PANTHER" id="PTHR48050">
    <property type="entry name" value="STEROL 3-BETA-GLUCOSYLTRANSFERASE"/>
    <property type="match status" value="1"/>
</dbReference>
<dbReference type="Pfam" id="PF06722">
    <property type="entry name" value="EryCIII-like_C"/>
    <property type="match status" value="1"/>
</dbReference>
<dbReference type="InterPro" id="IPR002213">
    <property type="entry name" value="UDP_glucos_trans"/>
</dbReference>
<sequence length="418" mass="46633">MKILLITYGSRGDTQPFVALARELSLAGHKPILCAPASFRNLSTTYDIELFPLHDEWQDLKDDSIFQSAFETNYRGLRGKWLAIQVIQRFRPLMARVRQGIYEASNLKPDLIVSLPSLPGHELAEYLGVPSISVCLQPAWVPTKAFPNAMLMRNVPKALNRASYWATYAWYRVLTGNSRPWHTSLFKTPSQRTNAPMRRRDGSQLTVLQAFSKHLLPSCPDYPRAVHTTGFWPLPAPEKWRPQAQLLDFIYTRRPPVYIGFGSLVGTDAAGLGRLIEHAIQIANVRAVVVAGWGGIATSQTTNDIFYADDVPFDWLFPKMDAIVHHGGMGSAGAALLSGRPQVTCPAMAEQPFVAERLRTLGLSPEPLPLRALTPERLATAITEATTNRNFESRARLMKLMVEDESGLRKAIEIIDSM</sequence>
<protein>
    <submittedName>
        <fullName evidence="3">Glycosyltransferase family 1 protein</fullName>
    </submittedName>
</protein>
<dbReference type="CDD" id="cd03784">
    <property type="entry name" value="GT1_Gtf-like"/>
    <property type="match status" value="1"/>
</dbReference>
<comment type="caution">
    <text evidence="3">The sequence shown here is derived from an EMBL/GenBank/DDBJ whole genome shotgun (WGS) entry which is preliminary data.</text>
</comment>
<evidence type="ECO:0000259" key="1">
    <source>
        <dbReference type="Pfam" id="PF03033"/>
    </source>
</evidence>
<dbReference type="InterPro" id="IPR010610">
    <property type="entry name" value="EryCIII-like_C"/>
</dbReference>
<evidence type="ECO:0000313" key="3">
    <source>
        <dbReference type="EMBL" id="NED97928.1"/>
    </source>
</evidence>
<dbReference type="InterPro" id="IPR004276">
    <property type="entry name" value="GlycoTrans_28_N"/>
</dbReference>
<dbReference type="GO" id="GO:0016758">
    <property type="term" value="F:hexosyltransferase activity"/>
    <property type="evidence" value="ECO:0007669"/>
    <property type="project" value="InterPro"/>
</dbReference>
<dbReference type="GO" id="GO:0033072">
    <property type="term" value="P:vancomycin biosynthetic process"/>
    <property type="evidence" value="ECO:0007669"/>
    <property type="project" value="UniProtKB-ARBA"/>
</dbReference>
<dbReference type="GO" id="GO:0008194">
    <property type="term" value="F:UDP-glycosyltransferase activity"/>
    <property type="evidence" value="ECO:0007669"/>
    <property type="project" value="InterPro"/>
</dbReference>
<feature type="domain" description="Erythromycin biosynthesis protein CIII-like C-terminal" evidence="2">
    <location>
        <begin position="301"/>
        <end position="397"/>
    </location>
</feature>
<dbReference type="GO" id="GO:0005975">
    <property type="term" value="P:carbohydrate metabolic process"/>
    <property type="evidence" value="ECO:0007669"/>
    <property type="project" value="InterPro"/>
</dbReference>
<dbReference type="EMBL" id="JAAGOB010000014">
    <property type="protein sequence ID" value="NED97928.1"/>
    <property type="molecule type" value="Genomic_DNA"/>
</dbReference>
<dbReference type="RefSeq" id="WP_163820715.1">
    <property type="nucleotide sequence ID" value="NZ_JAAGOB010000014.1"/>
</dbReference>
<feature type="domain" description="Glycosyltransferase family 28 N-terminal" evidence="1">
    <location>
        <begin position="3"/>
        <end position="92"/>
    </location>
</feature>
<dbReference type="SUPFAM" id="SSF53756">
    <property type="entry name" value="UDP-Glycosyltransferase/glycogen phosphorylase"/>
    <property type="match status" value="1"/>
</dbReference>
<keyword evidence="3" id="KW-0808">Transferase</keyword>
<organism evidence="3 4">
    <name type="scientific">Phytoactinopolyspora alkaliphila</name>
    <dbReference type="NCBI Taxonomy" id="1783498"/>
    <lineage>
        <taxon>Bacteria</taxon>
        <taxon>Bacillati</taxon>
        <taxon>Actinomycetota</taxon>
        <taxon>Actinomycetes</taxon>
        <taxon>Jiangellales</taxon>
        <taxon>Jiangellaceae</taxon>
        <taxon>Phytoactinopolyspora</taxon>
    </lineage>
</organism>
<evidence type="ECO:0000259" key="2">
    <source>
        <dbReference type="Pfam" id="PF06722"/>
    </source>
</evidence>